<proteinExistence type="inferred from homology"/>
<dbReference type="EMBL" id="PDKW01000043">
    <property type="protein sequence ID" value="PGH53241.1"/>
    <property type="molecule type" value="Genomic_DNA"/>
</dbReference>
<dbReference type="Proteomes" id="UP000225379">
    <property type="component" value="Unassembled WGS sequence"/>
</dbReference>
<evidence type="ECO:0000256" key="3">
    <source>
        <dbReference type="HAMAP-Rule" id="MF_01384"/>
    </source>
</evidence>
<evidence type="ECO:0000256" key="4">
    <source>
        <dbReference type="SAM" id="MobiDB-lite"/>
    </source>
</evidence>
<keyword evidence="2 3" id="KW-0143">Chaperone</keyword>
<dbReference type="PANTHER" id="PTHR33643">
    <property type="entry name" value="UREASE ACCESSORY PROTEIN D"/>
    <property type="match status" value="1"/>
</dbReference>
<sequence>MRSGRLVQVAVAGRPEESAGEEKAGEEKAGGEKAREEKKVAVHGAATVRFEHRHGQTRLATLYHHDPLRVLMPTPRRDDLPIAVLATTSGGMVGGDRMDIALSVGAGAKALITTQAAEKVYRSTGADCRIDTALSVEDGGWLEWMPQEAIVFEGSRLRRLTRIDLSGDAGAIAGEMLVFGRAAFGETVTRGLIRDAWEVARDGRLIWADALHLDDDIAEVLAHPAGFGGAAACATLLHAAPDAARHLDAVRALAEPIEGARIGATALDGLLIVRILGGDARAVRRAYAALWSGLRAEAAGLPTRLPRLWEV</sequence>
<keyword evidence="3" id="KW-0996">Nickel insertion</keyword>
<keyword evidence="6" id="KW-1185">Reference proteome</keyword>
<dbReference type="AlphaFoldDB" id="A0A2B8B5L0"/>
<accession>A0A2B8B5L0</accession>
<dbReference type="GO" id="GO:0016151">
    <property type="term" value="F:nickel cation binding"/>
    <property type="evidence" value="ECO:0007669"/>
    <property type="project" value="UniProtKB-UniRule"/>
</dbReference>
<dbReference type="OrthoDB" id="9798842at2"/>
<comment type="caution">
    <text evidence="5">The sequence shown here is derived from an EMBL/GenBank/DDBJ whole genome shotgun (WGS) entry which is preliminary data.</text>
</comment>
<organism evidence="5 6">
    <name type="scientific">Azospirillum palustre</name>
    <dbReference type="NCBI Taxonomy" id="2044885"/>
    <lineage>
        <taxon>Bacteria</taxon>
        <taxon>Pseudomonadati</taxon>
        <taxon>Pseudomonadota</taxon>
        <taxon>Alphaproteobacteria</taxon>
        <taxon>Rhodospirillales</taxon>
        <taxon>Azospirillaceae</taxon>
        <taxon>Azospirillum</taxon>
    </lineage>
</organism>
<comment type="function">
    <text evidence="3">Required for maturation of urease via the functional incorporation of the urease nickel metallocenter.</text>
</comment>
<protein>
    <recommendedName>
        <fullName evidence="3">Urease accessory protein UreD</fullName>
    </recommendedName>
</protein>
<keyword evidence="3" id="KW-0963">Cytoplasm</keyword>
<feature type="region of interest" description="Disordered" evidence="4">
    <location>
        <begin position="1"/>
        <end position="36"/>
    </location>
</feature>
<evidence type="ECO:0000256" key="1">
    <source>
        <dbReference type="ARBA" id="ARBA00007177"/>
    </source>
</evidence>
<name>A0A2B8B5L0_9PROT</name>
<dbReference type="HAMAP" id="MF_01384">
    <property type="entry name" value="UreD"/>
    <property type="match status" value="1"/>
</dbReference>
<dbReference type="InterPro" id="IPR002669">
    <property type="entry name" value="UreD"/>
</dbReference>
<reference evidence="6" key="1">
    <citation type="submission" date="2017-10" db="EMBL/GenBank/DDBJ databases">
        <authorList>
            <person name="Kravchenko I.K."/>
            <person name="Grouzdev D.S."/>
        </authorList>
    </citation>
    <scope>NUCLEOTIDE SEQUENCE [LARGE SCALE GENOMIC DNA]</scope>
    <source>
        <strain evidence="6">B2</strain>
    </source>
</reference>
<evidence type="ECO:0000313" key="6">
    <source>
        <dbReference type="Proteomes" id="UP000225379"/>
    </source>
</evidence>
<evidence type="ECO:0000256" key="2">
    <source>
        <dbReference type="ARBA" id="ARBA00023186"/>
    </source>
</evidence>
<feature type="compositionally biased region" description="Basic and acidic residues" evidence="4">
    <location>
        <begin position="14"/>
        <end position="36"/>
    </location>
</feature>
<dbReference type="Pfam" id="PF01774">
    <property type="entry name" value="UreD"/>
    <property type="match status" value="1"/>
</dbReference>
<dbReference type="GO" id="GO:0005737">
    <property type="term" value="C:cytoplasm"/>
    <property type="evidence" value="ECO:0007669"/>
    <property type="project" value="UniProtKB-SubCell"/>
</dbReference>
<evidence type="ECO:0000313" key="5">
    <source>
        <dbReference type="EMBL" id="PGH53241.1"/>
    </source>
</evidence>
<gene>
    <name evidence="3" type="primary">ureD</name>
    <name evidence="5" type="ORF">CRT60_25405</name>
</gene>
<comment type="subcellular location">
    <subcellularLocation>
        <location evidence="3">Cytoplasm</location>
    </subcellularLocation>
</comment>
<comment type="similarity">
    <text evidence="1 3">Belongs to the UreD family.</text>
</comment>
<comment type="subunit">
    <text evidence="3">UreD, UreF and UreG form a complex that acts as a GTP-hydrolysis-dependent molecular chaperone, activating the urease apoprotein by helping to assemble the nickel containing metallocenter of UreC. The UreE protein probably delivers the nickel.</text>
</comment>
<dbReference type="PANTHER" id="PTHR33643:SF1">
    <property type="entry name" value="UREASE ACCESSORY PROTEIN D"/>
    <property type="match status" value="1"/>
</dbReference>